<keyword evidence="7 8" id="KW-0472">Membrane</keyword>
<evidence type="ECO:0000256" key="6">
    <source>
        <dbReference type="ARBA" id="ARBA00022989"/>
    </source>
</evidence>
<organism evidence="9 10">
    <name type="scientific">Alloiococcus otitis ATCC 51267</name>
    <dbReference type="NCBI Taxonomy" id="883081"/>
    <lineage>
        <taxon>Bacteria</taxon>
        <taxon>Bacillati</taxon>
        <taxon>Bacillota</taxon>
        <taxon>Bacilli</taxon>
        <taxon>Lactobacillales</taxon>
        <taxon>Carnobacteriaceae</taxon>
        <taxon>Alloiococcus</taxon>
    </lineage>
</organism>
<keyword evidence="3" id="KW-1003">Cell membrane</keyword>
<evidence type="ECO:0000256" key="5">
    <source>
        <dbReference type="ARBA" id="ARBA00022960"/>
    </source>
</evidence>
<evidence type="ECO:0000256" key="1">
    <source>
        <dbReference type="ARBA" id="ARBA00004651"/>
    </source>
</evidence>
<keyword evidence="10" id="KW-1185">Reference proteome</keyword>
<dbReference type="GO" id="GO:0005886">
    <property type="term" value="C:plasma membrane"/>
    <property type="evidence" value="ECO:0007669"/>
    <property type="project" value="UniProtKB-SubCell"/>
</dbReference>
<dbReference type="PATRIC" id="fig|883081.3.peg.148"/>
<feature type="transmembrane region" description="Helical" evidence="8">
    <location>
        <begin position="73"/>
        <end position="94"/>
    </location>
</feature>
<comment type="subcellular location">
    <subcellularLocation>
        <location evidence="1">Cell membrane</location>
        <topology evidence="1">Multi-pass membrane protein</topology>
    </subcellularLocation>
</comment>
<evidence type="ECO:0000256" key="3">
    <source>
        <dbReference type="ARBA" id="ARBA00022475"/>
    </source>
</evidence>
<proteinExistence type="inferred from homology"/>
<accession>K9ETM7</accession>
<dbReference type="AlphaFoldDB" id="K9ETM7"/>
<keyword evidence="5" id="KW-0133">Cell shape</keyword>
<dbReference type="InterPro" id="IPR007227">
    <property type="entry name" value="Cell_shape_determining_MreD"/>
</dbReference>
<evidence type="ECO:0000256" key="8">
    <source>
        <dbReference type="SAM" id="Phobius"/>
    </source>
</evidence>
<reference evidence="9 10" key="1">
    <citation type="submission" date="2012-09" db="EMBL/GenBank/DDBJ databases">
        <title>The Genome Sequence of Alloiococcus otitis ATCC 51267.</title>
        <authorList>
            <consortium name="The Broad Institute Genome Sequencing Platform"/>
            <person name="Earl A."/>
            <person name="Ward D."/>
            <person name="Feldgarden M."/>
            <person name="Gevers D."/>
            <person name="Huys G."/>
            <person name="Walker B."/>
            <person name="Young S.K."/>
            <person name="Zeng Q."/>
            <person name="Gargeya S."/>
            <person name="Fitzgerald M."/>
            <person name="Haas B."/>
            <person name="Abouelleil A."/>
            <person name="Alvarado L."/>
            <person name="Arachchi H.M."/>
            <person name="Berlin A.M."/>
            <person name="Chapman S.B."/>
            <person name="Goldberg J."/>
            <person name="Griggs A."/>
            <person name="Gujja S."/>
            <person name="Hansen M."/>
            <person name="Howarth C."/>
            <person name="Imamovic A."/>
            <person name="Larimer J."/>
            <person name="McCowen C."/>
            <person name="Montmayeur A."/>
            <person name="Murphy C."/>
            <person name="Neiman D."/>
            <person name="Pearson M."/>
            <person name="Priest M."/>
            <person name="Roberts A."/>
            <person name="Saif S."/>
            <person name="Shea T."/>
            <person name="Sisk P."/>
            <person name="Sykes S."/>
            <person name="Wortman J."/>
            <person name="Nusbaum C."/>
            <person name="Birren B."/>
        </authorList>
    </citation>
    <scope>NUCLEOTIDE SEQUENCE [LARGE SCALE GENOMIC DNA]</scope>
    <source>
        <strain evidence="9 10">ATCC 51267</strain>
    </source>
</reference>
<evidence type="ECO:0000256" key="2">
    <source>
        <dbReference type="ARBA" id="ARBA00007776"/>
    </source>
</evidence>
<dbReference type="RefSeq" id="WP_003776328.1">
    <property type="nucleotide sequence ID" value="NZ_JH992957.1"/>
</dbReference>
<dbReference type="STRING" id="883081.HMPREF9698_00145"/>
<evidence type="ECO:0000256" key="4">
    <source>
        <dbReference type="ARBA" id="ARBA00022692"/>
    </source>
</evidence>
<protein>
    <submittedName>
        <fullName evidence="9">Rod shape-determining protein MreD</fullName>
    </submittedName>
</protein>
<dbReference type="Proteomes" id="UP000009875">
    <property type="component" value="Unassembled WGS sequence"/>
</dbReference>
<feature type="transmembrane region" description="Helical" evidence="8">
    <location>
        <begin position="6"/>
        <end position="28"/>
    </location>
</feature>
<dbReference type="HOGENOM" id="CLU_121959_0_0_9"/>
<feature type="transmembrane region" description="Helical" evidence="8">
    <location>
        <begin position="40"/>
        <end position="67"/>
    </location>
</feature>
<evidence type="ECO:0000313" key="9">
    <source>
        <dbReference type="EMBL" id="EKU94317.1"/>
    </source>
</evidence>
<feature type="transmembrane region" description="Helical" evidence="8">
    <location>
        <begin position="106"/>
        <end position="132"/>
    </location>
</feature>
<comment type="caution">
    <text evidence="9">The sequence shown here is derived from an EMBL/GenBank/DDBJ whole genome shotgun (WGS) entry which is preliminary data.</text>
</comment>
<dbReference type="eggNOG" id="COG2891">
    <property type="taxonomic scope" value="Bacteria"/>
</dbReference>
<dbReference type="EMBL" id="AGXA01000003">
    <property type="protein sequence ID" value="EKU94317.1"/>
    <property type="molecule type" value="Genomic_DNA"/>
</dbReference>
<keyword evidence="4 8" id="KW-0812">Transmembrane</keyword>
<dbReference type="NCBIfam" id="TIGR03426">
    <property type="entry name" value="shape_MreD"/>
    <property type="match status" value="1"/>
</dbReference>
<comment type="similarity">
    <text evidence="2">Belongs to the MreD family.</text>
</comment>
<feature type="transmembrane region" description="Helical" evidence="8">
    <location>
        <begin position="138"/>
        <end position="162"/>
    </location>
</feature>
<dbReference type="Pfam" id="PF04093">
    <property type="entry name" value="MreD"/>
    <property type="match status" value="1"/>
</dbReference>
<name>K9ETM7_9LACT</name>
<dbReference type="GO" id="GO:0008360">
    <property type="term" value="P:regulation of cell shape"/>
    <property type="evidence" value="ECO:0007669"/>
    <property type="project" value="UniProtKB-KW"/>
</dbReference>
<keyword evidence="6 8" id="KW-1133">Transmembrane helix</keyword>
<evidence type="ECO:0000313" key="10">
    <source>
        <dbReference type="Proteomes" id="UP000009875"/>
    </source>
</evidence>
<evidence type="ECO:0000256" key="7">
    <source>
        <dbReference type="ARBA" id="ARBA00023136"/>
    </source>
</evidence>
<sequence length="171" mass="19593">MEKWKTYLFPFLSLLVFFLLDGLLAAFFNNTLQFSFGYAVPRLTLLGLIFFSFHLPGKVLAILAILFGLLYDSYYSGILGVYLASFCLIAYIIIQLKTYFQPGWVAYLFLGILMLLLNEFFAFSVFNVIGLVQSTYAYFWANHVGASLILNTIFLLVLIPILTEIMKRIEE</sequence>
<gene>
    <name evidence="9" type="ORF">HMPREF9698_00145</name>
</gene>